<accession>A0A0H3MP50</accession>
<dbReference type="SMART" id="SM00829">
    <property type="entry name" value="PKS_ER"/>
    <property type="match status" value="1"/>
</dbReference>
<dbReference type="NCBIfam" id="TIGR02824">
    <property type="entry name" value="quinone_pig3"/>
    <property type="match status" value="1"/>
</dbReference>
<dbReference type="GO" id="GO:0016651">
    <property type="term" value="F:oxidoreductase activity, acting on NAD(P)H"/>
    <property type="evidence" value="ECO:0007669"/>
    <property type="project" value="TreeGrafter"/>
</dbReference>
<gene>
    <name evidence="4" type="ordered locus">MLBr00118</name>
</gene>
<dbReference type="Gene3D" id="3.90.180.10">
    <property type="entry name" value="Medium-chain alcohol dehydrogenases, catalytic domain"/>
    <property type="match status" value="1"/>
</dbReference>
<dbReference type="CDD" id="cd05276">
    <property type="entry name" value="p53_inducible_oxidoreductase"/>
    <property type="match status" value="1"/>
</dbReference>
<sequence>MHAIVAESANQMVWREVPDVTAGPGEVLIEVAASGVNRADVLQVAGKYPHPPGASAIIGMEVAGVVAAVSSGVTEWSVGQEVCALLAGGGYAEYVAVPASQVMPIPKGVNVVDSAGIPEVACTVWSNLVMAAHLSAGQLLLLHGGTSGIGSHGIQVARALGAKVAVTAGSEEKLEFCRALGAQITINYRDEDFVARLQQQNGGADVILDIMGAAYLDRNIDALAIDGQLIVIGLQGGVKGELNLGKVLSKRARIIGSTLRARPVNGPNSKSEIVAAVTASIWPMIADGSVRPIIGARMAVQQAADAHQLLLSGKVSGKIVLTVAGSGTETLLSRHH</sequence>
<dbReference type="InterPro" id="IPR013154">
    <property type="entry name" value="ADH-like_N"/>
</dbReference>
<proteinExistence type="predicted"/>
<dbReference type="HOGENOM" id="CLU_026673_3_4_11"/>
<dbReference type="PANTHER" id="PTHR48106">
    <property type="entry name" value="QUINONE OXIDOREDUCTASE PIG3-RELATED"/>
    <property type="match status" value="1"/>
</dbReference>
<evidence type="ECO:0000259" key="3">
    <source>
        <dbReference type="SMART" id="SM00829"/>
    </source>
</evidence>
<dbReference type="InterPro" id="IPR014189">
    <property type="entry name" value="Quinone_OxRdtase_PIG3"/>
</dbReference>
<dbReference type="SUPFAM" id="SSF51735">
    <property type="entry name" value="NAD(P)-binding Rossmann-fold domains"/>
    <property type="match status" value="1"/>
</dbReference>
<keyword evidence="1" id="KW-0521">NADP</keyword>
<dbReference type="GO" id="GO:0070402">
    <property type="term" value="F:NADPH binding"/>
    <property type="evidence" value="ECO:0007669"/>
    <property type="project" value="TreeGrafter"/>
</dbReference>
<dbReference type="AlphaFoldDB" id="A0A0H3MP50"/>
<keyword evidence="2" id="KW-0560">Oxidoreductase</keyword>
<dbReference type="EMBL" id="FM211192">
    <property type="protein sequence ID" value="CAR70211.1"/>
    <property type="molecule type" value="Genomic_DNA"/>
</dbReference>
<dbReference type="InterPro" id="IPR020843">
    <property type="entry name" value="ER"/>
</dbReference>
<dbReference type="KEGG" id="mlb:MLBr00118"/>
<evidence type="ECO:0000313" key="5">
    <source>
        <dbReference type="Proteomes" id="UP000006900"/>
    </source>
</evidence>
<protein>
    <submittedName>
        <fullName evidence="4">Oxidireductase</fullName>
    </submittedName>
</protein>
<dbReference type="SUPFAM" id="SSF50129">
    <property type="entry name" value="GroES-like"/>
    <property type="match status" value="1"/>
</dbReference>
<dbReference type="InterPro" id="IPR011032">
    <property type="entry name" value="GroES-like_sf"/>
</dbReference>
<dbReference type="Pfam" id="PF00107">
    <property type="entry name" value="ADH_zinc_N"/>
    <property type="match status" value="1"/>
</dbReference>
<dbReference type="PANTHER" id="PTHR48106:SF8">
    <property type="entry name" value="OS02G0805600 PROTEIN"/>
    <property type="match status" value="1"/>
</dbReference>
<evidence type="ECO:0000256" key="1">
    <source>
        <dbReference type="ARBA" id="ARBA00022857"/>
    </source>
</evidence>
<organism evidence="4 5">
    <name type="scientific">Mycobacterium leprae (strain Br4923)</name>
    <dbReference type="NCBI Taxonomy" id="561304"/>
    <lineage>
        <taxon>Bacteria</taxon>
        <taxon>Bacillati</taxon>
        <taxon>Actinomycetota</taxon>
        <taxon>Actinomycetes</taxon>
        <taxon>Mycobacteriales</taxon>
        <taxon>Mycobacteriaceae</taxon>
        <taxon>Mycobacterium</taxon>
    </lineage>
</organism>
<evidence type="ECO:0000313" key="4">
    <source>
        <dbReference type="EMBL" id="CAR70211.1"/>
    </source>
</evidence>
<dbReference type="Pfam" id="PF08240">
    <property type="entry name" value="ADH_N"/>
    <property type="match status" value="1"/>
</dbReference>
<feature type="domain" description="Enoyl reductase (ER)" evidence="3">
    <location>
        <begin position="7"/>
        <end position="321"/>
    </location>
</feature>
<dbReference type="Gene3D" id="3.40.50.720">
    <property type="entry name" value="NAD(P)-binding Rossmann-like Domain"/>
    <property type="match status" value="1"/>
</dbReference>
<dbReference type="Proteomes" id="UP000006900">
    <property type="component" value="Chromosome"/>
</dbReference>
<dbReference type="InterPro" id="IPR013149">
    <property type="entry name" value="ADH-like_C"/>
</dbReference>
<name>A0A0H3MP50_MYCLB</name>
<reference evidence="4 5" key="1">
    <citation type="journal article" date="2009" name="Nat. Genet.">
        <title>Comparative genomic and phylogeographic analysis of Mycobacterium leprae.</title>
        <authorList>
            <person name="Monot M."/>
            <person name="Honore N."/>
            <person name="Garnier T."/>
            <person name="Zidane N."/>
            <person name="Sherafi D."/>
            <person name="Paniz-Mondolfi A."/>
            <person name="Matsuoka M."/>
            <person name="Taylor G.M."/>
            <person name="Donoghue H.D."/>
            <person name="Bouwman A."/>
            <person name="Mays S."/>
            <person name="Watson C."/>
            <person name="Lockwood D."/>
            <person name="Khamispour A."/>
            <person name="Dowlati Y."/>
            <person name="Jianping S."/>
            <person name="Rea T.H."/>
            <person name="Vera-Cabrera L."/>
            <person name="Stefani M.M."/>
            <person name="Banu S."/>
            <person name="Macdonald M."/>
            <person name="Sapkota B.R."/>
            <person name="Spencer J.S."/>
            <person name="Thomas J."/>
            <person name="Harshman K."/>
            <person name="Singh P."/>
            <person name="Busso P."/>
            <person name="Gattiker A."/>
            <person name="Rougemont J."/>
            <person name="Brennan P.J."/>
            <person name="Cole S.T."/>
        </authorList>
    </citation>
    <scope>NUCLEOTIDE SEQUENCE [LARGE SCALE GENOMIC DNA]</scope>
    <source>
        <strain evidence="5">Br4923</strain>
    </source>
</reference>
<evidence type="ECO:0000256" key="2">
    <source>
        <dbReference type="ARBA" id="ARBA00023002"/>
    </source>
</evidence>
<dbReference type="InterPro" id="IPR036291">
    <property type="entry name" value="NAD(P)-bd_dom_sf"/>
</dbReference>